<dbReference type="EMBL" id="MAYW01000025">
    <property type="protein sequence ID" value="ODS33553.1"/>
    <property type="molecule type" value="Genomic_DNA"/>
</dbReference>
<evidence type="ECO:0000313" key="1">
    <source>
        <dbReference type="EMBL" id="ODS33553.1"/>
    </source>
</evidence>
<sequence length="134" mass="15585">MNNTLLKGLEGLKKQRKDNISSPKTIENVDIELIFKSALAKINDVYIEGTIQFISENFPGVDNQIRAMEEKIDKLWDSCLRGTSRLSDFRSAMDQYSKLYLKAIDLYKNRGKTIQKELNFNHQETGEFTRIYRS</sequence>
<comment type="caution">
    <text evidence="1">The sequence shown here is derived from an EMBL/GenBank/DDBJ whole genome shotgun (WGS) entry which is preliminary data.</text>
</comment>
<gene>
    <name evidence="1" type="ORF">SCARUB_01287</name>
</gene>
<dbReference type="AlphaFoldDB" id="A0A1E3XD61"/>
<protein>
    <submittedName>
        <fullName evidence="1">Uncharacterized protein</fullName>
    </submittedName>
</protein>
<name>A0A1E3XD61_9BACT</name>
<evidence type="ECO:0000313" key="2">
    <source>
        <dbReference type="Proteomes" id="UP000094056"/>
    </source>
</evidence>
<reference evidence="1 2" key="1">
    <citation type="submission" date="2016-07" db="EMBL/GenBank/DDBJ databases">
        <title>Draft genome of Scalindua rubra, obtained from a brine-seawater interface in the Red Sea, sheds light on salt adaptation in anammox bacteria.</title>
        <authorList>
            <person name="Speth D.R."/>
            <person name="Lagkouvardos I."/>
            <person name="Wang Y."/>
            <person name="Qian P.-Y."/>
            <person name="Dutilh B.E."/>
            <person name="Jetten M.S."/>
        </authorList>
    </citation>
    <scope>NUCLEOTIDE SEQUENCE [LARGE SCALE GENOMIC DNA]</scope>
    <source>
        <strain evidence="1">BSI-1</strain>
    </source>
</reference>
<dbReference type="Proteomes" id="UP000094056">
    <property type="component" value="Unassembled WGS sequence"/>
</dbReference>
<proteinExistence type="predicted"/>
<accession>A0A1E3XD61</accession>
<organism evidence="1 2">
    <name type="scientific">Candidatus Scalindua rubra</name>
    <dbReference type="NCBI Taxonomy" id="1872076"/>
    <lineage>
        <taxon>Bacteria</taxon>
        <taxon>Pseudomonadati</taxon>
        <taxon>Planctomycetota</taxon>
        <taxon>Candidatus Brocadiia</taxon>
        <taxon>Candidatus Brocadiales</taxon>
        <taxon>Candidatus Scalinduaceae</taxon>
        <taxon>Candidatus Scalindua</taxon>
    </lineage>
</organism>